<evidence type="ECO:0000313" key="2">
    <source>
        <dbReference type="EMBL" id="SIS32555.1"/>
    </source>
</evidence>
<dbReference type="Proteomes" id="UP000186373">
    <property type="component" value="Unassembled WGS sequence"/>
</dbReference>
<protein>
    <submittedName>
        <fullName evidence="2">Uncharacterized protein</fullName>
    </submittedName>
</protein>
<keyword evidence="1" id="KW-0812">Transmembrane</keyword>
<dbReference type="EMBL" id="FTNY01000002">
    <property type="protein sequence ID" value="SIS32555.1"/>
    <property type="molecule type" value="Genomic_DNA"/>
</dbReference>
<evidence type="ECO:0000313" key="3">
    <source>
        <dbReference type="Proteomes" id="UP000186373"/>
    </source>
</evidence>
<dbReference type="AlphaFoldDB" id="A0A1N7I660"/>
<feature type="transmembrane region" description="Helical" evidence="1">
    <location>
        <begin position="20"/>
        <end position="46"/>
    </location>
</feature>
<proteinExistence type="predicted"/>
<name>A0A1N7I660_9FLAO</name>
<sequence>MNSEKPFQRIESKISWFPTLMLQTLVYGMLLLGFAFLIALPAYGIYKRGIEVMLFPALICFPVGLGILIPTVKEYLLKRNLIASKIIVDETGILYCNLKREVVHQILYSDLVSSGKDYDVLSVSTGSSGMMPLLEVFTGSEKEAAKPLRIEMNLPLHVVKDRYTLYAHLLRGISVFRPELKIAPQVFNNYFIDPETWEVNKKGAKYLFLIILLATLFICGLIVWLVFSFG</sequence>
<dbReference type="OrthoDB" id="1247351at2"/>
<feature type="transmembrane region" description="Helical" evidence="1">
    <location>
        <begin position="52"/>
        <end position="72"/>
    </location>
</feature>
<organism evidence="2 3">
    <name type="scientific">Chryseobacterium shigense</name>
    <dbReference type="NCBI Taxonomy" id="297244"/>
    <lineage>
        <taxon>Bacteria</taxon>
        <taxon>Pseudomonadati</taxon>
        <taxon>Bacteroidota</taxon>
        <taxon>Flavobacteriia</taxon>
        <taxon>Flavobacteriales</taxon>
        <taxon>Weeksellaceae</taxon>
        <taxon>Chryseobacterium group</taxon>
        <taxon>Chryseobacterium</taxon>
    </lineage>
</organism>
<accession>A0A1N7I660</accession>
<feature type="transmembrane region" description="Helical" evidence="1">
    <location>
        <begin position="206"/>
        <end position="227"/>
    </location>
</feature>
<keyword evidence="1" id="KW-0472">Membrane</keyword>
<reference evidence="3" key="1">
    <citation type="submission" date="2017-01" db="EMBL/GenBank/DDBJ databases">
        <authorList>
            <person name="Varghese N."/>
            <person name="Submissions S."/>
        </authorList>
    </citation>
    <scope>NUCLEOTIDE SEQUENCE [LARGE SCALE GENOMIC DNA]</scope>
    <source>
        <strain evidence="3">DSM 17126</strain>
    </source>
</reference>
<keyword evidence="3" id="KW-1185">Reference proteome</keyword>
<dbReference type="RefSeq" id="WP_076505949.1">
    <property type="nucleotide sequence ID" value="NZ_FTNY01000002.1"/>
</dbReference>
<gene>
    <name evidence="2" type="ORF">SAMN05421639_102280</name>
</gene>
<keyword evidence="1" id="KW-1133">Transmembrane helix</keyword>
<evidence type="ECO:0000256" key="1">
    <source>
        <dbReference type="SAM" id="Phobius"/>
    </source>
</evidence>